<evidence type="ECO:0000256" key="2">
    <source>
        <dbReference type="ARBA" id="ARBA00022801"/>
    </source>
</evidence>
<accession>A0A015STC7</accession>
<dbReference type="InterPro" id="IPR017853">
    <property type="entry name" value="GH"/>
</dbReference>
<evidence type="ECO:0000259" key="3">
    <source>
        <dbReference type="PROSITE" id="PS51820"/>
    </source>
</evidence>
<dbReference type="InterPro" id="IPR026891">
    <property type="entry name" value="Fn3-like"/>
</dbReference>
<dbReference type="SMART" id="SM00758">
    <property type="entry name" value="PA14"/>
    <property type="match status" value="1"/>
</dbReference>
<dbReference type="RefSeq" id="WP_022347653.1">
    <property type="nucleotide sequence ID" value="NZ_JGCY01000238.1"/>
</dbReference>
<dbReference type="PATRIC" id="fig|1339315.3.peg.1581"/>
<comment type="caution">
    <text evidence="4">The sequence shown here is derived from an EMBL/GenBank/DDBJ whole genome shotgun (WGS) entry which is preliminary data.</text>
</comment>
<dbReference type="Gene3D" id="2.60.40.10">
    <property type="entry name" value="Immunoglobulins"/>
    <property type="match status" value="1"/>
</dbReference>
<feature type="domain" description="PA14" evidence="3">
    <location>
        <begin position="478"/>
        <end position="615"/>
    </location>
</feature>
<proteinExistence type="inferred from homology"/>
<dbReference type="EMBL" id="JGCY01000238">
    <property type="protein sequence ID" value="EXY75439.1"/>
    <property type="molecule type" value="Genomic_DNA"/>
</dbReference>
<dbReference type="Pfam" id="PF01915">
    <property type="entry name" value="Glyco_hydro_3_C"/>
    <property type="match status" value="1"/>
</dbReference>
<dbReference type="FunFam" id="2.60.40.10:FF:000495">
    <property type="entry name" value="Periplasmic beta-glucosidase"/>
    <property type="match status" value="1"/>
</dbReference>
<gene>
    <name evidence="4" type="ORF">M124_0781</name>
</gene>
<dbReference type="PROSITE" id="PS51820">
    <property type="entry name" value="PA14"/>
    <property type="match status" value="1"/>
</dbReference>
<name>A0A015STC7_BACFG</name>
<dbReference type="InterPro" id="IPR037524">
    <property type="entry name" value="PA14/GLEYA"/>
</dbReference>
<dbReference type="PANTHER" id="PTHR42715:SF10">
    <property type="entry name" value="BETA-GLUCOSIDASE"/>
    <property type="match status" value="1"/>
</dbReference>
<dbReference type="InterPro" id="IPR001764">
    <property type="entry name" value="Glyco_hydro_3_N"/>
</dbReference>
<dbReference type="Gene3D" id="3.20.20.300">
    <property type="entry name" value="Glycoside hydrolase, family 3, N-terminal domain"/>
    <property type="match status" value="1"/>
</dbReference>
<organism evidence="4 5">
    <name type="scientific">Bacteroides fragilis str. 3988T(B)14</name>
    <dbReference type="NCBI Taxonomy" id="1339315"/>
    <lineage>
        <taxon>Bacteria</taxon>
        <taxon>Pseudomonadati</taxon>
        <taxon>Bacteroidota</taxon>
        <taxon>Bacteroidia</taxon>
        <taxon>Bacteroidales</taxon>
        <taxon>Bacteroidaceae</taxon>
        <taxon>Bacteroides</taxon>
    </lineage>
</organism>
<dbReference type="GO" id="GO:0005975">
    <property type="term" value="P:carbohydrate metabolic process"/>
    <property type="evidence" value="ECO:0007669"/>
    <property type="project" value="InterPro"/>
</dbReference>
<dbReference type="Pfam" id="PF14310">
    <property type="entry name" value="Fn3-like"/>
    <property type="match status" value="1"/>
</dbReference>
<protein>
    <submittedName>
        <fullName evidence="4">Glycosyl hydrolase family 3 C-terminal domain protein</fullName>
    </submittedName>
</protein>
<reference evidence="4 5" key="1">
    <citation type="submission" date="2014-02" db="EMBL/GenBank/DDBJ databases">
        <authorList>
            <person name="Sears C."/>
            <person name="Carroll K."/>
            <person name="Sack B.R."/>
            <person name="Qadri F."/>
            <person name="Myers L.L."/>
            <person name="Chung G.-T."/>
            <person name="Escheverria P."/>
            <person name="Fraser C.M."/>
            <person name="Sadzewicz L."/>
            <person name="Shefchek K.A."/>
            <person name="Tallon L."/>
            <person name="Das S.P."/>
            <person name="Daugherty S."/>
            <person name="Mongodin E.F."/>
        </authorList>
    </citation>
    <scope>NUCLEOTIDE SEQUENCE [LARGE SCALE GENOMIC DNA]</scope>
    <source>
        <strain evidence="5">3988T(B)14</strain>
    </source>
</reference>
<evidence type="ECO:0000313" key="4">
    <source>
        <dbReference type="EMBL" id="EXY75439.1"/>
    </source>
</evidence>
<dbReference type="PRINTS" id="PR00133">
    <property type="entry name" value="GLHYDRLASE3"/>
</dbReference>
<dbReference type="Pfam" id="PF07691">
    <property type="entry name" value="PA14"/>
    <property type="match status" value="1"/>
</dbReference>
<dbReference type="GO" id="GO:0008422">
    <property type="term" value="F:beta-glucosidase activity"/>
    <property type="evidence" value="ECO:0007669"/>
    <property type="project" value="UniProtKB-ARBA"/>
</dbReference>
<dbReference type="Pfam" id="PF00933">
    <property type="entry name" value="Glyco_hydro_3"/>
    <property type="match status" value="1"/>
</dbReference>
<dbReference type="Proteomes" id="UP000020529">
    <property type="component" value="Unassembled WGS sequence"/>
</dbReference>
<dbReference type="InterPro" id="IPR002772">
    <property type="entry name" value="Glyco_hydro_3_C"/>
</dbReference>
<comment type="similarity">
    <text evidence="1">Belongs to the glycosyl hydrolase 3 family.</text>
</comment>
<evidence type="ECO:0000256" key="1">
    <source>
        <dbReference type="ARBA" id="ARBA00005336"/>
    </source>
</evidence>
<dbReference type="SUPFAM" id="SSF51445">
    <property type="entry name" value="(Trans)glycosidases"/>
    <property type="match status" value="1"/>
</dbReference>
<sequence>MKNIFLTMSLGIGLLFPCKLHAQSQYPFQNTTLSTEERVDDLIKRMSLEEKIDLLSGYNDFYLHPCERLGIPAFKLADGPLGVASWGLFGRATAFPSALSLAASWNKNLAEKTGAMYAQEWRARGIHFLLAPGVNNYRASKGARNFEYFGEDPYLASEMVVPFIKAVQDGGVIATIKHFAANDQEFDRYTVSTEVSERALQEIYLPPFKAAVQKAGVKAVMTGYNLVNGVYCTENKHLIDILKKDWGFKGMLMSDWACTYSAENAANYGLDLEMGSNDWFTRKELLPLVKEGKVTEEVINDKVRRIYGACISMGFFDRPQQDTDIPTFNPQANQMALNTACEGIILLKNEQNTLPIHRPKVIAVIGPTANPAIVSDRIYNVNSIVYGGGGSSKVHPWYVVSALEGIRQEFPEATVLYTEGISNQFKPRLFRNSKFRTKEGKPGLEASYYALSSDTSATLSDKMIQQQAVAAGRTVSVNQSADRTVETDKEESGLILRRTDRTVNYEWWGYPFNESKLGNDYRVCWEGYVDVEKTDSIRFFVDAQGAYRLWIDGTLALDASQSQSFDVRNTAISAKKGDAKHIRLEFCNQRSTPAEIRMGYAYQSDIDFSEAKRLAAKADLVVFCAGLDGSIELEGRDRPFDLPYGQDMLIQELVKVNPKLIVAIHAGGGINMTRWIDQVPAVVHALYPGQEGGHALAHILSGKVNPSAKLPFTIEKRWEDSPACGHYDETRKEKKVYYTEGIFTGYRGYDQKGIEPLFPFGFGLSYTTFDYSGLNIRMTDKKQKQLVVSFTVTNTGQRDGYEVAQLYVRDMQSKEPRPLKELKGFDKVYLKAGESKQIEIGLSEDAFQYFNAKQSRWVFEKGEFEILVGASSKDIRLAEKIKM</sequence>
<evidence type="ECO:0000313" key="5">
    <source>
        <dbReference type="Proteomes" id="UP000020529"/>
    </source>
</evidence>
<dbReference type="AlphaFoldDB" id="A0A015STC7"/>
<dbReference type="PANTHER" id="PTHR42715">
    <property type="entry name" value="BETA-GLUCOSIDASE"/>
    <property type="match status" value="1"/>
</dbReference>
<dbReference type="InterPro" id="IPR036962">
    <property type="entry name" value="Glyco_hydro_3_N_sf"/>
</dbReference>
<dbReference type="InterPro" id="IPR013783">
    <property type="entry name" value="Ig-like_fold"/>
</dbReference>
<dbReference type="InterPro" id="IPR036881">
    <property type="entry name" value="Glyco_hydro_3_C_sf"/>
</dbReference>
<dbReference type="InterPro" id="IPR011658">
    <property type="entry name" value="PA14_dom"/>
</dbReference>
<dbReference type="InterPro" id="IPR050288">
    <property type="entry name" value="Cellulose_deg_GH3"/>
</dbReference>
<dbReference type="SMART" id="SM01217">
    <property type="entry name" value="Fn3_like"/>
    <property type="match status" value="1"/>
</dbReference>
<dbReference type="Gene3D" id="3.40.50.1700">
    <property type="entry name" value="Glycoside hydrolase family 3 C-terminal domain"/>
    <property type="match status" value="2"/>
</dbReference>
<keyword evidence="2 4" id="KW-0378">Hydrolase</keyword>
<dbReference type="SUPFAM" id="SSF52279">
    <property type="entry name" value="Beta-D-glucan exohydrolase, C-terminal domain"/>
    <property type="match status" value="1"/>
</dbReference>